<dbReference type="EMBL" id="PKHE01000005">
    <property type="protein sequence ID" value="PKY89641.1"/>
    <property type="molecule type" value="Genomic_DNA"/>
</dbReference>
<proteinExistence type="inferred from homology"/>
<dbReference type="Pfam" id="PF00291">
    <property type="entry name" value="PALP"/>
    <property type="match status" value="1"/>
</dbReference>
<feature type="domain" description="Tryptophan synthase beta chain-like PALP" evidence="5">
    <location>
        <begin position="71"/>
        <end position="388"/>
    </location>
</feature>
<dbReference type="RefSeq" id="WP_101953967.1">
    <property type="nucleotide sequence ID" value="NZ_PKHE01000005.1"/>
</dbReference>
<comment type="catalytic activity">
    <reaction evidence="4">
        <text>D-serine = pyruvate + NH4(+)</text>
        <dbReference type="Rhea" id="RHEA:13977"/>
        <dbReference type="ChEBI" id="CHEBI:15361"/>
        <dbReference type="ChEBI" id="CHEBI:28938"/>
        <dbReference type="ChEBI" id="CHEBI:35247"/>
        <dbReference type="EC" id="4.3.1.18"/>
    </reaction>
</comment>
<accession>A0A2I1K1Y8</accession>
<comment type="similarity">
    <text evidence="4">Belongs to the serine/threonine dehydratase family. DsdA subfamily.</text>
</comment>
<dbReference type="Gene3D" id="3.40.50.1100">
    <property type="match status" value="2"/>
</dbReference>
<dbReference type="GO" id="GO:0036088">
    <property type="term" value="P:D-serine catabolic process"/>
    <property type="evidence" value="ECO:0007669"/>
    <property type="project" value="TreeGrafter"/>
</dbReference>
<dbReference type="SUPFAM" id="SSF53686">
    <property type="entry name" value="Tryptophan synthase beta subunit-like PLP-dependent enzymes"/>
    <property type="match status" value="1"/>
</dbReference>
<dbReference type="InterPro" id="IPR036052">
    <property type="entry name" value="TrpB-like_PALP_sf"/>
</dbReference>
<feature type="modified residue" description="N6-(pyridoxal phosphate)lysine" evidence="4">
    <location>
        <position position="109"/>
    </location>
</feature>
<dbReference type="Proteomes" id="UP000234384">
    <property type="component" value="Unassembled WGS sequence"/>
</dbReference>
<reference evidence="6 7" key="1">
    <citation type="submission" date="2017-12" db="EMBL/GenBank/DDBJ databases">
        <title>Phylogenetic diversity of female urinary microbiome.</title>
        <authorList>
            <person name="Thomas-White K."/>
            <person name="Wolfe A.J."/>
        </authorList>
    </citation>
    <scope>NUCLEOTIDE SEQUENCE [LARGE SCALE GENOMIC DNA]</scope>
    <source>
        <strain evidence="6 7">UMB0898</strain>
    </source>
</reference>
<dbReference type="PANTHER" id="PTHR48078:SF9">
    <property type="entry name" value="D-SERINE DEHYDRATASE"/>
    <property type="match status" value="1"/>
</dbReference>
<dbReference type="OrthoDB" id="9780546at2"/>
<protein>
    <recommendedName>
        <fullName evidence="4">Probable D-serine dehydratase</fullName>
        <ecNumber evidence="4">4.3.1.18</ecNumber>
    </recommendedName>
    <alternativeName>
        <fullName evidence="4">D-serine deaminase</fullName>
        <shortName evidence="4">DSD</shortName>
    </alternativeName>
</protein>
<comment type="caution">
    <text evidence="6">The sequence shown here is derived from an EMBL/GenBank/DDBJ whole genome shotgun (WGS) entry which is preliminary data.</text>
</comment>
<dbReference type="GO" id="GO:0016836">
    <property type="term" value="F:hydro-lyase activity"/>
    <property type="evidence" value="ECO:0007669"/>
    <property type="project" value="UniProtKB-UniRule"/>
</dbReference>
<evidence type="ECO:0000313" key="7">
    <source>
        <dbReference type="Proteomes" id="UP000234384"/>
    </source>
</evidence>
<dbReference type="InterPro" id="IPR050147">
    <property type="entry name" value="Ser/Thr_Dehydratase"/>
</dbReference>
<evidence type="ECO:0000256" key="1">
    <source>
        <dbReference type="ARBA" id="ARBA00001933"/>
    </source>
</evidence>
<dbReference type="AlphaFoldDB" id="A0A2I1K1Y8"/>
<dbReference type="GO" id="GO:0030170">
    <property type="term" value="F:pyridoxal phosphate binding"/>
    <property type="evidence" value="ECO:0007669"/>
    <property type="project" value="InterPro"/>
</dbReference>
<dbReference type="InterPro" id="IPR001926">
    <property type="entry name" value="TrpB-like_PALP"/>
</dbReference>
<evidence type="ECO:0000313" key="6">
    <source>
        <dbReference type="EMBL" id="PKY89641.1"/>
    </source>
</evidence>
<name>A0A2I1K1Y8_9LACT</name>
<gene>
    <name evidence="4" type="primary">dsdA</name>
    <name evidence="6" type="ORF">CYJ57_02745</name>
</gene>
<dbReference type="EC" id="4.3.1.18" evidence="4"/>
<dbReference type="NCBIfam" id="NF002823">
    <property type="entry name" value="PRK02991.1"/>
    <property type="match status" value="1"/>
</dbReference>
<dbReference type="GO" id="GO:0009097">
    <property type="term" value="P:isoleucine biosynthetic process"/>
    <property type="evidence" value="ECO:0007669"/>
    <property type="project" value="TreeGrafter"/>
</dbReference>
<keyword evidence="2 4" id="KW-0663">Pyridoxal phosphate</keyword>
<evidence type="ECO:0000256" key="4">
    <source>
        <dbReference type="HAMAP-Rule" id="MF_01030"/>
    </source>
</evidence>
<sequence length="437" mass="48359">MLNSIIAQHPELTEIINLEPTLWLNPKLQSDTQNLWTRLPYQLEDIQAANARLERFAPLIAHYFPETKQQDGIIESELRRIDRFARAIQLNAPLYLKMDSHLAVAGSIKARGGIYEVLYFAEQLALEAGFIQPQDNYIALTKPEVRQYFHRYTLQVGSTGNLGLSIGISAASLGFKVIVHMSRDAQAWKKDLLRSKGVQVEEYDGDFSLAVETGRKAAETDPYSYFIDDEQSVQLFMGYAVAALRLQKQLEAQAVPVDIEHPLFVYLPCGVGGSPGGVAYGLKRLFGDACHIFFIEPTHAPSMLIGMITEQYGNISVQDVGIDGRTEADGLAVGRPSSFIGQLMDPLIAGIVTVEDATLFDDMKLLNQTESIQIEPSACSTFAAIDQLHQVDSKIGQRMQHYIQQAGIASPQSITHLCWATGGALVPQEVMKAYLSR</sequence>
<organism evidence="6 7">
    <name type="scientific">Falseniella ignava</name>
    <dbReference type="NCBI Taxonomy" id="137730"/>
    <lineage>
        <taxon>Bacteria</taxon>
        <taxon>Bacillati</taxon>
        <taxon>Bacillota</taxon>
        <taxon>Bacilli</taxon>
        <taxon>Lactobacillales</taxon>
        <taxon>Aerococcaceae</taxon>
        <taxon>Falseniella</taxon>
    </lineage>
</organism>
<keyword evidence="3 4" id="KW-0456">Lyase</keyword>
<dbReference type="GO" id="GO:0008721">
    <property type="term" value="F:D-serine ammonia-lyase activity"/>
    <property type="evidence" value="ECO:0007669"/>
    <property type="project" value="UniProtKB-EC"/>
</dbReference>
<dbReference type="InterPro" id="IPR011780">
    <property type="entry name" value="D_Ser_am_lyase"/>
</dbReference>
<dbReference type="PANTHER" id="PTHR48078">
    <property type="entry name" value="THREONINE DEHYDRATASE, MITOCHONDRIAL-RELATED"/>
    <property type="match status" value="1"/>
</dbReference>
<evidence type="ECO:0000256" key="2">
    <source>
        <dbReference type="ARBA" id="ARBA00022898"/>
    </source>
</evidence>
<comment type="cofactor">
    <cofactor evidence="1 4">
        <name>pyridoxal 5'-phosphate</name>
        <dbReference type="ChEBI" id="CHEBI:597326"/>
    </cofactor>
</comment>
<dbReference type="NCBIfam" id="TIGR02035">
    <property type="entry name" value="D_Ser_am_lyase"/>
    <property type="match status" value="1"/>
</dbReference>
<evidence type="ECO:0000259" key="5">
    <source>
        <dbReference type="Pfam" id="PF00291"/>
    </source>
</evidence>
<evidence type="ECO:0000256" key="3">
    <source>
        <dbReference type="ARBA" id="ARBA00023239"/>
    </source>
</evidence>
<dbReference type="HAMAP" id="MF_01030">
    <property type="entry name" value="D_Ser_dehydrat"/>
    <property type="match status" value="1"/>
</dbReference>